<gene>
    <name evidence="3" type="ORF">QE109_04805</name>
</gene>
<dbReference type="GO" id="GO:0016787">
    <property type="term" value="F:hydrolase activity"/>
    <property type="evidence" value="ECO:0007669"/>
    <property type="project" value="UniProtKB-KW"/>
</dbReference>
<name>A0ABT6NAM7_9FIRM</name>
<dbReference type="SUPFAM" id="SSF53474">
    <property type="entry name" value="alpha/beta-Hydrolases"/>
    <property type="match status" value="1"/>
</dbReference>
<sequence length="269" mass="30262">MIYETIQLHPVLSEIKLVAIGQTQRTYISSNLSAGAMSEYRPALIICPGGGYLTIHEDEAEYVAMQFVAQGFMVFILHASSSAPYAYFPAPMNDLENAIEYVFSHTDHYGIDPGQISILGLSTGAHLACSTYTKYKLKSIALIYPVLSLLPLLELSTTEENTTYEMMFSAVMGQPHPSTEKISKWESISFINEDTPPTFLCLYENDHYCPEEIAKQYEKCLYKKRIPHKVISVSSKKHGTPTVDPNNNWIQAYVDWLVSFEKSSGFDNK</sequence>
<comment type="caution">
    <text evidence="3">The sequence shown here is derived from an EMBL/GenBank/DDBJ whole genome shotgun (WGS) entry which is preliminary data.</text>
</comment>
<dbReference type="Gene3D" id="3.40.50.1820">
    <property type="entry name" value="alpha/beta hydrolase"/>
    <property type="match status" value="1"/>
</dbReference>
<dbReference type="InterPro" id="IPR050300">
    <property type="entry name" value="GDXG_lipolytic_enzyme"/>
</dbReference>
<reference evidence="3 4" key="1">
    <citation type="submission" date="2023-04" db="EMBL/GenBank/DDBJ databases">
        <title>Fusibacter bizertensis strain WBS, isolated from littoral bottom sediments of the Arctic seas - biochemical and genomic analysis.</title>
        <authorList>
            <person name="Brioukhanov A.L."/>
        </authorList>
    </citation>
    <scope>NUCLEOTIDE SEQUENCE [LARGE SCALE GENOMIC DNA]</scope>
    <source>
        <strain evidence="3 4">WBS</strain>
    </source>
</reference>
<evidence type="ECO:0000256" key="1">
    <source>
        <dbReference type="ARBA" id="ARBA00022801"/>
    </source>
</evidence>
<evidence type="ECO:0000259" key="2">
    <source>
        <dbReference type="Pfam" id="PF20434"/>
    </source>
</evidence>
<organism evidence="3 4">
    <name type="scientific">Fusibacter bizertensis</name>
    <dbReference type="NCBI Taxonomy" id="1488331"/>
    <lineage>
        <taxon>Bacteria</taxon>
        <taxon>Bacillati</taxon>
        <taxon>Bacillota</taxon>
        <taxon>Clostridia</taxon>
        <taxon>Eubacteriales</taxon>
        <taxon>Eubacteriales Family XII. Incertae Sedis</taxon>
        <taxon>Fusibacter</taxon>
    </lineage>
</organism>
<keyword evidence="1 3" id="KW-0378">Hydrolase</keyword>
<dbReference type="Proteomes" id="UP001158045">
    <property type="component" value="Unassembled WGS sequence"/>
</dbReference>
<evidence type="ECO:0000313" key="3">
    <source>
        <dbReference type="EMBL" id="MDH8677454.1"/>
    </source>
</evidence>
<dbReference type="PANTHER" id="PTHR48081:SF6">
    <property type="entry name" value="PEPTIDASE S9 PROLYL OLIGOPEPTIDASE CATALYTIC DOMAIN-CONTAINING PROTEIN"/>
    <property type="match status" value="1"/>
</dbReference>
<feature type="domain" description="BD-FAE-like" evidence="2">
    <location>
        <begin position="40"/>
        <end position="217"/>
    </location>
</feature>
<dbReference type="Pfam" id="PF20434">
    <property type="entry name" value="BD-FAE"/>
    <property type="match status" value="1"/>
</dbReference>
<accession>A0ABT6NAM7</accession>
<keyword evidence="4" id="KW-1185">Reference proteome</keyword>
<evidence type="ECO:0000313" key="4">
    <source>
        <dbReference type="Proteomes" id="UP001158045"/>
    </source>
</evidence>
<dbReference type="InterPro" id="IPR049492">
    <property type="entry name" value="BD-FAE-like_dom"/>
</dbReference>
<dbReference type="InterPro" id="IPR029058">
    <property type="entry name" value="AB_hydrolase_fold"/>
</dbReference>
<dbReference type="PANTHER" id="PTHR48081">
    <property type="entry name" value="AB HYDROLASE SUPERFAMILY PROTEIN C4A8.06C"/>
    <property type="match status" value="1"/>
</dbReference>
<dbReference type="RefSeq" id="WP_281093268.1">
    <property type="nucleotide sequence ID" value="NZ_JARYZI010000002.1"/>
</dbReference>
<proteinExistence type="predicted"/>
<dbReference type="EMBL" id="JARYZI010000002">
    <property type="protein sequence ID" value="MDH8677454.1"/>
    <property type="molecule type" value="Genomic_DNA"/>
</dbReference>
<protein>
    <submittedName>
        <fullName evidence="3">Alpha/beta hydrolase</fullName>
    </submittedName>
</protein>